<proteinExistence type="predicted"/>
<dbReference type="CDD" id="cd05369">
    <property type="entry name" value="TER_DECR_SDR_a"/>
    <property type="match status" value="1"/>
</dbReference>
<dbReference type="Proteomes" id="UP000256970">
    <property type="component" value="Unassembled WGS sequence"/>
</dbReference>
<dbReference type="Pfam" id="PF13561">
    <property type="entry name" value="adh_short_C2"/>
    <property type="match status" value="1"/>
</dbReference>
<name>A0A383WCX6_TETOB</name>
<dbReference type="PRINTS" id="PR00081">
    <property type="entry name" value="GDHRDH"/>
</dbReference>
<comment type="catalytic activity">
    <reaction evidence="4">
        <text>a (2E,4E)-dienoyl-CoA + NADPH + H(+) = a 4,5-saturated-(3E)-enoyl-CoA + NADP(+)</text>
        <dbReference type="Rhea" id="RHEA:45912"/>
        <dbReference type="ChEBI" id="CHEBI:15378"/>
        <dbReference type="ChEBI" id="CHEBI:57783"/>
        <dbReference type="ChEBI" id="CHEBI:58349"/>
        <dbReference type="ChEBI" id="CHEBI:85101"/>
        <dbReference type="ChEBI" id="CHEBI:85493"/>
        <dbReference type="EC" id="1.3.1.124"/>
    </reaction>
</comment>
<evidence type="ECO:0000256" key="3">
    <source>
        <dbReference type="ARBA" id="ARBA00026117"/>
    </source>
</evidence>
<gene>
    <name evidence="7" type="ORF">BQ4739_LOCUS15256</name>
</gene>
<dbReference type="EMBL" id="FNXT01001221">
    <property type="protein sequence ID" value="SZX74939.1"/>
    <property type="molecule type" value="Genomic_DNA"/>
</dbReference>
<protein>
    <recommendedName>
        <fullName evidence="3">2,4-dienoyl-CoA reductase [(3E)-enoyl-CoA-producing]</fullName>
        <ecNumber evidence="3">1.3.1.124</ecNumber>
    </recommendedName>
</protein>
<dbReference type="EC" id="1.3.1.124" evidence="3"/>
<comment type="catalytic activity">
    <reaction evidence="5">
        <text>a (2E,4Z)-dienoyl-CoA + NADPH + H(+) = a 4,5-saturated-(3E)-enoyl-CoA + NADP(+)</text>
        <dbReference type="Rhea" id="RHEA:61892"/>
        <dbReference type="ChEBI" id="CHEBI:15378"/>
        <dbReference type="ChEBI" id="CHEBI:57783"/>
        <dbReference type="ChEBI" id="CHEBI:58349"/>
        <dbReference type="ChEBI" id="CHEBI:85099"/>
        <dbReference type="ChEBI" id="CHEBI:85493"/>
        <dbReference type="EC" id="1.3.1.124"/>
    </reaction>
</comment>
<dbReference type="STRING" id="3088.A0A383WCX6"/>
<dbReference type="PANTHER" id="PTHR43296:SF2">
    <property type="entry name" value="PEROXISOMAL 2,4-DIENOYL-COA REDUCTASE [(3E)-ENOYL-COA-PRODUCING]"/>
    <property type="match status" value="1"/>
</dbReference>
<dbReference type="Gene3D" id="3.40.50.720">
    <property type="entry name" value="NAD(P)-binding Rossmann-like Domain"/>
    <property type="match status" value="1"/>
</dbReference>
<dbReference type="SUPFAM" id="SSF51735">
    <property type="entry name" value="NAD(P)-binding Rossmann-fold domains"/>
    <property type="match status" value="1"/>
</dbReference>
<reference evidence="7 8" key="1">
    <citation type="submission" date="2016-10" db="EMBL/GenBank/DDBJ databases">
        <authorList>
            <person name="Cai Z."/>
        </authorList>
    </citation>
    <scope>NUCLEOTIDE SEQUENCE [LARGE SCALE GENOMIC DNA]</scope>
</reference>
<dbReference type="GO" id="GO:0005777">
    <property type="term" value="C:peroxisome"/>
    <property type="evidence" value="ECO:0007669"/>
    <property type="project" value="TreeGrafter"/>
</dbReference>
<evidence type="ECO:0000256" key="6">
    <source>
        <dbReference type="SAM" id="MobiDB-lite"/>
    </source>
</evidence>
<evidence type="ECO:0000256" key="5">
    <source>
        <dbReference type="ARBA" id="ARBA00048340"/>
    </source>
</evidence>
<evidence type="ECO:0000313" key="7">
    <source>
        <dbReference type="EMBL" id="SZX74939.1"/>
    </source>
</evidence>
<organism evidence="7 8">
    <name type="scientific">Tetradesmus obliquus</name>
    <name type="common">Green alga</name>
    <name type="synonym">Acutodesmus obliquus</name>
    <dbReference type="NCBI Taxonomy" id="3088"/>
    <lineage>
        <taxon>Eukaryota</taxon>
        <taxon>Viridiplantae</taxon>
        <taxon>Chlorophyta</taxon>
        <taxon>core chlorophytes</taxon>
        <taxon>Chlorophyceae</taxon>
        <taxon>CS clade</taxon>
        <taxon>Sphaeropleales</taxon>
        <taxon>Scenedesmaceae</taxon>
        <taxon>Tetradesmus</taxon>
    </lineage>
</organism>
<evidence type="ECO:0000256" key="2">
    <source>
        <dbReference type="ARBA" id="ARBA00023002"/>
    </source>
</evidence>
<feature type="compositionally biased region" description="Low complexity" evidence="6">
    <location>
        <begin position="289"/>
        <end position="302"/>
    </location>
</feature>
<evidence type="ECO:0000256" key="1">
    <source>
        <dbReference type="ARBA" id="ARBA00022857"/>
    </source>
</evidence>
<keyword evidence="2" id="KW-0560">Oxidoreductase</keyword>
<feature type="region of interest" description="Disordered" evidence="6">
    <location>
        <begin position="275"/>
        <end position="302"/>
    </location>
</feature>
<dbReference type="InterPro" id="IPR002347">
    <property type="entry name" value="SDR_fam"/>
</dbReference>
<dbReference type="PRINTS" id="PR00080">
    <property type="entry name" value="SDRFAMILY"/>
</dbReference>
<dbReference type="GO" id="GO:0008670">
    <property type="term" value="F:2,4-dienoyl-CoA reductase (NADPH) activity"/>
    <property type="evidence" value="ECO:0007669"/>
    <property type="project" value="InterPro"/>
</dbReference>
<dbReference type="InterPro" id="IPR036291">
    <property type="entry name" value="NAD(P)-bd_dom_sf"/>
</dbReference>
<keyword evidence="1" id="KW-0521">NADP</keyword>
<dbReference type="PANTHER" id="PTHR43296">
    <property type="entry name" value="PEROXISOMAL 2,4-DIENOYL-COA REDUCTASE"/>
    <property type="match status" value="1"/>
</dbReference>
<dbReference type="AlphaFoldDB" id="A0A383WCX6"/>
<dbReference type="GO" id="GO:0009062">
    <property type="term" value="P:fatty acid catabolic process"/>
    <property type="evidence" value="ECO:0007669"/>
    <property type="project" value="InterPro"/>
</dbReference>
<evidence type="ECO:0000313" key="8">
    <source>
        <dbReference type="Proteomes" id="UP000256970"/>
    </source>
</evidence>
<keyword evidence="8" id="KW-1185">Reference proteome</keyword>
<dbReference type="FunFam" id="3.40.50.720:FF:000084">
    <property type="entry name" value="Short-chain dehydrogenase reductase"/>
    <property type="match status" value="1"/>
</dbReference>
<dbReference type="InterPro" id="IPR045017">
    <property type="entry name" value="DECR2-like"/>
</dbReference>
<accession>A0A383WCX6</accession>
<sequence>MVDSPFKVDALSGKVALVTGGSSGIGLEITKQLGVHGCSVVITGRRKAVLDGAVAELQALGITAAGLQGDVRSADACADWVATTCKMFGSIDILVNCAAGNFLANAAELSQGGFRTVMEIDAVGTFTMSRAAFEVLKQNSESVIINISATLHYGATWYQVHASAAKAAVDSITRSLALEWGEYGIRVNGVAPGPIRGTAGMSKLAPGEEASMEQVVTAAVPLGRMGDKGDIALACVYLASSAGRFVSGETLVVDGGAWLHRPQLVPRGMVSQVSRKVESSSRQVGTAKAGGSSSGAAPRSKL</sequence>
<evidence type="ECO:0000256" key="4">
    <source>
        <dbReference type="ARBA" id="ARBA00048009"/>
    </source>
</evidence>